<keyword evidence="4" id="KW-1185">Reference proteome</keyword>
<evidence type="ECO:0000259" key="2">
    <source>
        <dbReference type="Pfam" id="PF22979"/>
    </source>
</evidence>
<organism evidence="3 4">
    <name type="scientific">Aedes albopictus</name>
    <name type="common">Asian tiger mosquito</name>
    <name type="synonym">Stegomyia albopicta</name>
    <dbReference type="NCBI Taxonomy" id="7160"/>
    <lineage>
        <taxon>Eukaryota</taxon>
        <taxon>Metazoa</taxon>
        <taxon>Ecdysozoa</taxon>
        <taxon>Arthropoda</taxon>
        <taxon>Hexapoda</taxon>
        <taxon>Insecta</taxon>
        <taxon>Pterygota</taxon>
        <taxon>Neoptera</taxon>
        <taxon>Endopterygota</taxon>
        <taxon>Diptera</taxon>
        <taxon>Nematocera</taxon>
        <taxon>Culicoidea</taxon>
        <taxon>Culicidae</taxon>
        <taxon>Culicinae</taxon>
        <taxon>Aedini</taxon>
        <taxon>Aedes</taxon>
        <taxon>Stegomyia</taxon>
    </lineage>
</organism>
<accession>A0ABM1XWS6</accession>
<dbReference type="PANTHER" id="PTHR47705:SF1">
    <property type="entry name" value="PNP_UDP_1 DOMAIN-CONTAINING PROTEIN"/>
    <property type="match status" value="1"/>
</dbReference>
<feature type="region of interest" description="Disordered" evidence="1">
    <location>
        <begin position="1"/>
        <end position="74"/>
    </location>
</feature>
<dbReference type="RefSeq" id="XP_062701760.1">
    <property type="nucleotide sequence ID" value="XM_062845776.1"/>
</dbReference>
<name>A0ABM1XWS6_AEDAL</name>
<evidence type="ECO:0000256" key="1">
    <source>
        <dbReference type="SAM" id="MobiDB-lite"/>
    </source>
</evidence>
<dbReference type="InterPro" id="IPR055121">
    <property type="entry name" value="HTH_69"/>
</dbReference>
<dbReference type="SUPFAM" id="SSF53167">
    <property type="entry name" value="Purine and uridine phosphorylases"/>
    <property type="match status" value="1"/>
</dbReference>
<reference evidence="3" key="2">
    <citation type="submission" date="2025-05" db="UniProtKB">
        <authorList>
            <consortium name="EnsemblMetazoa"/>
        </authorList>
    </citation>
    <scope>IDENTIFICATION</scope>
    <source>
        <strain evidence="3">Foshan</strain>
    </source>
</reference>
<protein>
    <recommendedName>
        <fullName evidence="2">Winged helix-turn-helix domain-containing protein</fullName>
    </recommendedName>
</protein>
<sequence length="721" mass="79460">MASPLPTRTMPPPPPPKPHKSPTLNGADRGGHIYQNNNTTNISNNNNNGEPMQNGGKISQTAPFGASNPTVPPAADEQVVMTPRGKTANSTVLLIERKLVQQVGERTHVAGGDHRGIIINKDAAAGQNAERSPAQLSLEFRVFLVSANTGQHSQESRKIRFWFRDWLHDGEVQAHVAQDFFRELVSPKEFPRDYVGFIKKIMKQLQKGYNEIQAVEVELRILEQTSAPPSRPPRPGHVIFCYGNCNKAYGSNHSGCSHDGGGGGGGKTHSNSIHPSPVHQPADSPDPITSTVSFEDSQFEVIPLTPEKILEMIEQAYPNPITPEDLAKDNGWDEEEVLQIMLLLKERGLIKSMEFNSFTRIHHDDKEIKIVKQMPTIASNKQPTIAIITAQYCEKLAVDAMLENKETFVRYTTVGTSPEAPINGLQRHRRSRRRFGESNVYTLGNIGAHRIVSTKLPSVGSTREAMTAAGNTTTRLLGTFQKVDYVFIVGLAGGIPHYTDYKKHVRLGDVVISAVSEQIKSALDALGRTHAKPYCYVYNGQGDLKTYYPVDDCLQSIGKSLQLNDDGKKPWEVYIKEGLINLNHRSDNDFSRPAPNTDKLYMNIGNKDVIEVAHPVDQDDVDGVPQTRIHVGPIGSGYDLIKSDSLRTQYSQEYGLVATDVEMNSVLDSIVGNCRDSFILVKGVSDYKDGTTSKKWQNYASLAAAAVMKTIICAMDAPTNV</sequence>
<dbReference type="Pfam" id="PF22979">
    <property type="entry name" value="HTH_69"/>
    <property type="match status" value="1"/>
</dbReference>
<dbReference type="Gene3D" id="3.40.50.1580">
    <property type="entry name" value="Nucleoside phosphorylase domain"/>
    <property type="match status" value="1"/>
</dbReference>
<dbReference type="EnsemblMetazoa" id="AALFPA23_003589.R4046">
    <property type="protein sequence ID" value="AALFPA23_003589.P4046"/>
    <property type="gene ID" value="AALFPA23_003589"/>
</dbReference>
<reference evidence="4" key="1">
    <citation type="journal article" date="2015" name="Proc. Natl. Acad. Sci. U.S.A.">
        <title>Genome sequence of the Asian Tiger mosquito, Aedes albopictus, reveals insights into its biology, genetics, and evolution.</title>
        <authorList>
            <person name="Chen X.G."/>
            <person name="Jiang X."/>
            <person name="Gu J."/>
            <person name="Xu M."/>
            <person name="Wu Y."/>
            <person name="Deng Y."/>
            <person name="Zhang C."/>
            <person name="Bonizzoni M."/>
            <person name="Dermauw W."/>
            <person name="Vontas J."/>
            <person name="Armbruster P."/>
            <person name="Huang X."/>
            <person name="Yang Y."/>
            <person name="Zhang H."/>
            <person name="He W."/>
            <person name="Peng H."/>
            <person name="Liu Y."/>
            <person name="Wu K."/>
            <person name="Chen J."/>
            <person name="Lirakis M."/>
            <person name="Topalis P."/>
            <person name="Van Leeuwen T."/>
            <person name="Hall A.B."/>
            <person name="Jiang X."/>
            <person name="Thorpe C."/>
            <person name="Mueller R.L."/>
            <person name="Sun C."/>
            <person name="Waterhouse R.M."/>
            <person name="Yan G."/>
            <person name="Tu Z.J."/>
            <person name="Fang X."/>
            <person name="James A.A."/>
        </authorList>
    </citation>
    <scope>NUCLEOTIDE SEQUENCE [LARGE SCALE GENOMIC DNA]</scope>
    <source>
        <strain evidence="4">Foshan</strain>
    </source>
</reference>
<feature type="domain" description="Winged helix-turn-helix" evidence="2">
    <location>
        <begin position="296"/>
        <end position="361"/>
    </location>
</feature>
<proteinExistence type="predicted"/>
<dbReference type="PANTHER" id="PTHR47705">
    <property type="entry name" value="AGAP000321-PA"/>
    <property type="match status" value="1"/>
</dbReference>
<evidence type="ECO:0000313" key="4">
    <source>
        <dbReference type="Proteomes" id="UP000069940"/>
    </source>
</evidence>
<feature type="compositionally biased region" description="Low complexity" evidence="1">
    <location>
        <begin position="36"/>
        <end position="48"/>
    </location>
</feature>
<dbReference type="GeneID" id="109412166"/>
<feature type="region of interest" description="Disordered" evidence="1">
    <location>
        <begin position="259"/>
        <end position="291"/>
    </location>
</feature>
<dbReference type="Proteomes" id="UP000069940">
    <property type="component" value="Unassembled WGS sequence"/>
</dbReference>
<evidence type="ECO:0000313" key="3">
    <source>
        <dbReference type="EnsemblMetazoa" id="AALFPA23_003589.P4046"/>
    </source>
</evidence>
<dbReference type="InterPro" id="IPR035994">
    <property type="entry name" value="Nucleoside_phosphorylase_sf"/>
</dbReference>